<dbReference type="Gene3D" id="3.40.190.10">
    <property type="entry name" value="Periplasmic binding protein-like II"/>
    <property type="match status" value="1"/>
</dbReference>
<dbReference type="Proteomes" id="UP000438991">
    <property type="component" value="Unassembled WGS sequence"/>
</dbReference>
<comment type="caution">
    <text evidence="2">The sequence shown here is derived from an EMBL/GenBank/DDBJ whole genome shotgun (WGS) entry which is preliminary data.</text>
</comment>
<reference evidence="2 3" key="1">
    <citation type="submission" date="2019-11" db="EMBL/GenBank/DDBJ databases">
        <title>Whole-genome sequence of Rhodoplanes serenus DSM 18633, type strain.</title>
        <authorList>
            <person name="Kyndt J.A."/>
            <person name="Meyer T.E."/>
        </authorList>
    </citation>
    <scope>NUCLEOTIDE SEQUENCE [LARGE SCALE GENOMIC DNA]</scope>
    <source>
        <strain evidence="2 3">DSM 18633</strain>
    </source>
</reference>
<name>A0A9X4XKT2_9BRAD</name>
<sequence length="338" mass="35217">MPMSKAHRSGPRRTRFAVAAALGAAIGTVLLSAGCAEKSDYPAKAVKVIVPFGPGGPSDVNARLIAEHAKAQFPKGIAITNVPGGSATTGTYQGVSSEPDGYTWIYGGTSELSSVLHTVEAPYTMDSYRLVLKVGNMPTVLLVKKDPRWPTLAAFIDHAKANPGAVKVGTPGDASFNRLMGEQLAAAAGINLVMVPFNGNAAVVQGLLGGHIQAGLVNSPDARAHVKDGSEIAGLAVFSAKRVASIPTIPTTREQGVDLVGTISHYIAVPKQTPDAVVAAIEKRLKPVLADPAYVKAAEAIAFEADVQDAAVARSELTRWYETAGTLYGKLGMLKKKQ</sequence>
<dbReference type="AlphaFoldDB" id="A0A9X4XKT2"/>
<evidence type="ECO:0000313" key="3">
    <source>
        <dbReference type="Proteomes" id="UP000438991"/>
    </source>
</evidence>
<dbReference type="PANTHER" id="PTHR42928:SF5">
    <property type="entry name" value="BLR1237 PROTEIN"/>
    <property type="match status" value="1"/>
</dbReference>
<dbReference type="PROSITE" id="PS51257">
    <property type="entry name" value="PROKAR_LIPOPROTEIN"/>
    <property type="match status" value="1"/>
</dbReference>
<evidence type="ECO:0000313" key="2">
    <source>
        <dbReference type="EMBL" id="MTW16935.1"/>
    </source>
</evidence>
<dbReference type="SUPFAM" id="SSF53850">
    <property type="entry name" value="Periplasmic binding protein-like II"/>
    <property type="match status" value="1"/>
</dbReference>
<proteinExistence type="inferred from homology"/>
<evidence type="ECO:0008006" key="4">
    <source>
        <dbReference type="Google" id="ProtNLM"/>
    </source>
</evidence>
<dbReference type="Gene3D" id="3.40.190.150">
    <property type="entry name" value="Bordetella uptake gene, domain 1"/>
    <property type="match status" value="1"/>
</dbReference>
<dbReference type="Pfam" id="PF03401">
    <property type="entry name" value="TctC"/>
    <property type="match status" value="1"/>
</dbReference>
<comment type="similarity">
    <text evidence="1">Belongs to the UPF0065 (bug) family.</text>
</comment>
<dbReference type="PIRSF" id="PIRSF017082">
    <property type="entry name" value="YflP"/>
    <property type="match status" value="1"/>
</dbReference>
<evidence type="ECO:0000256" key="1">
    <source>
        <dbReference type="ARBA" id="ARBA00006987"/>
    </source>
</evidence>
<accession>A0A9X4XKT2</accession>
<organism evidence="2 3">
    <name type="scientific">Rhodoplanes serenus</name>
    <dbReference type="NCBI Taxonomy" id="200615"/>
    <lineage>
        <taxon>Bacteria</taxon>
        <taxon>Pseudomonadati</taxon>
        <taxon>Pseudomonadota</taxon>
        <taxon>Alphaproteobacteria</taxon>
        <taxon>Hyphomicrobiales</taxon>
        <taxon>Nitrobacteraceae</taxon>
        <taxon>Rhodoplanes</taxon>
    </lineage>
</organism>
<dbReference type="EMBL" id="WNKV01000008">
    <property type="protein sequence ID" value="MTW16935.1"/>
    <property type="molecule type" value="Genomic_DNA"/>
</dbReference>
<dbReference type="InterPro" id="IPR042100">
    <property type="entry name" value="Bug_dom1"/>
</dbReference>
<dbReference type="CDD" id="cd07012">
    <property type="entry name" value="PBP2_Bug_TTT"/>
    <property type="match status" value="1"/>
</dbReference>
<dbReference type="PANTHER" id="PTHR42928">
    <property type="entry name" value="TRICARBOXYLATE-BINDING PROTEIN"/>
    <property type="match status" value="1"/>
</dbReference>
<gene>
    <name evidence="2" type="ORF">GJ689_12040</name>
</gene>
<protein>
    <recommendedName>
        <fullName evidence="4">Tripartite tricarboxylate transporter substrate binding protein</fullName>
    </recommendedName>
</protein>
<dbReference type="InterPro" id="IPR005064">
    <property type="entry name" value="BUG"/>
</dbReference>